<comment type="caution">
    <text evidence="1">The sequence shown here is derived from an EMBL/GenBank/DDBJ whole genome shotgun (WGS) entry which is preliminary data.</text>
</comment>
<protein>
    <submittedName>
        <fullName evidence="1">Uncharacterized protein</fullName>
    </submittedName>
</protein>
<proteinExistence type="predicted"/>
<sequence length="219" mass="24404">MGGQGSPPTPGRAPGGFFFFFCNHQKECGRQKAGVAAEGGVELDLTAFALWRLRADRARPPLFFFPLHWQHRGRAHLFFFAQAQNFFSLSPFPHWHTHTIRLQVHHLTSTATTCSPANTSRHLYTLLITNKDEQLGSGAAEQLHSKPLSCFTLIPFRFAQIHPVSLLRRRNDPGQGRIIHPGAERTMSTSLKQSLGSTFSKVKSNTSSSIRLIGSNMGR</sequence>
<dbReference type="EMBL" id="JAEFCI010012544">
    <property type="protein sequence ID" value="KAG5455932.1"/>
    <property type="molecule type" value="Genomic_DNA"/>
</dbReference>
<gene>
    <name evidence="1" type="ORF">BJ554DRAFT_4475</name>
</gene>
<accession>A0A8H8DFF9</accession>
<dbReference type="AlphaFoldDB" id="A0A8H8DFF9"/>
<evidence type="ECO:0000313" key="1">
    <source>
        <dbReference type="EMBL" id="KAG5455932.1"/>
    </source>
</evidence>
<keyword evidence="2" id="KW-1185">Reference proteome</keyword>
<name>A0A8H8DFF9_9FUNG</name>
<organism evidence="1 2">
    <name type="scientific">Olpidium bornovanus</name>
    <dbReference type="NCBI Taxonomy" id="278681"/>
    <lineage>
        <taxon>Eukaryota</taxon>
        <taxon>Fungi</taxon>
        <taxon>Fungi incertae sedis</taxon>
        <taxon>Olpidiomycota</taxon>
        <taxon>Olpidiomycotina</taxon>
        <taxon>Olpidiomycetes</taxon>
        <taxon>Olpidiales</taxon>
        <taxon>Olpidiaceae</taxon>
        <taxon>Olpidium</taxon>
    </lineage>
</organism>
<reference evidence="1 2" key="1">
    <citation type="journal article" name="Sci. Rep.">
        <title>Genome-scale phylogenetic analyses confirm Olpidium as the closest living zoosporic fungus to the non-flagellated, terrestrial fungi.</title>
        <authorList>
            <person name="Chang Y."/>
            <person name="Rochon D."/>
            <person name="Sekimoto S."/>
            <person name="Wang Y."/>
            <person name="Chovatia M."/>
            <person name="Sandor L."/>
            <person name="Salamov A."/>
            <person name="Grigoriev I.V."/>
            <person name="Stajich J.E."/>
            <person name="Spatafora J.W."/>
        </authorList>
    </citation>
    <scope>NUCLEOTIDE SEQUENCE [LARGE SCALE GENOMIC DNA]</scope>
    <source>
        <strain evidence="1">S191</strain>
    </source>
</reference>
<evidence type="ECO:0000313" key="2">
    <source>
        <dbReference type="Proteomes" id="UP000673691"/>
    </source>
</evidence>
<dbReference type="Proteomes" id="UP000673691">
    <property type="component" value="Unassembled WGS sequence"/>
</dbReference>